<feature type="non-terminal residue" evidence="10">
    <location>
        <position position="238"/>
    </location>
</feature>
<keyword evidence="5" id="KW-0028">Amino-acid biosynthesis</keyword>
<evidence type="ECO:0000256" key="4">
    <source>
        <dbReference type="ARBA" id="ARBA00022272"/>
    </source>
</evidence>
<evidence type="ECO:0000313" key="11">
    <source>
        <dbReference type="Proteomes" id="UP001165427"/>
    </source>
</evidence>
<feature type="domain" description="N-(5'phosphoribosyl) anthranilate isomerase (PRAI)" evidence="9">
    <location>
        <begin position="13"/>
        <end position="211"/>
    </location>
</feature>
<dbReference type="CDD" id="cd00405">
    <property type="entry name" value="PRAI"/>
    <property type="match status" value="1"/>
</dbReference>
<protein>
    <recommendedName>
        <fullName evidence="4">N-(5'-phosphoribosyl)anthranilate isomerase</fullName>
        <ecNumber evidence="3">5.3.1.24</ecNumber>
    </recommendedName>
</protein>
<dbReference type="EMBL" id="JALJRB010000005">
    <property type="protein sequence ID" value="MCJ8500133.1"/>
    <property type="molecule type" value="Genomic_DNA"/>
</dbReference>
<dbReference type="GO" id="GO:0000162">
    <property type="term" value="P:L-tryptophan biosynthetic process"/>
    <property type="evidence" value="ECO:0007669"/>
    <property type="project" value="UniProtKB-KW"/>
</dbReference>
<proteinExistence type="inferred from homology"/>
<evidence type="ECO:0000256" key="3">
    <source>
        <dbReference type="ARBA" id="ARBA00012572"/>
    </source>
</evidence>
<reference evidence="10" key="1">
    <citation type="submission" date="2022-04" db="EMBL/GenBank/DDBJ databases">
        <title>Desulfatitalea alkaliphila sp. nov., a novel anaerobic sulfate-reducing bacterium isolated from terrestrial mud volcano, Taman Peninsula, Russia.</title>
        <authorList>
            <person name="Khomyakova M.A."/>
            <person name="Merkel A.Y."/>
            <person name="Slobodkin A.I."/>
        </authorList>
    </citation>
    <scope>NUCLEOTIDE SEQUENCE</scope>
    <source>
        <strain evidence="10">M08but</strain>
    </source>
</reference>
<evidence type="ECO:0000313" key="10">
    <source>
        <dbReference type="EMBL" id="MCJ8500133.1"/>
    </source>
</evidence>
<dbReference type="HAMAP" id="MF_00135">
    <property type="entry name" value="PRAI"/>
    <property type="match status" value="1"/>
</dbReference>
<dbReference type="PANTHER" id="PTHR42894:SF1">
    <property type="entry name" value="N-(5'-PHOSPHORIBOSYL)ANTHRANILATE ISOMERASE"/>
    <property type="match status" value="1"/>
</dbReference>
<comment type="pathway">
    <text evidence="2">Amino-acid biosynthesis; L-tryptophan biosynthesis; L-tryptophan from chorismate: step 3/5.</text>
</comment>
<organism evidence="10 11">
    <name type="scientific">Desulfatitalea alkaliphila</name>
    <dbReference type="NCBI Taxonomy" id="2929485"/>
    <lineage>
        <taxon>Bacteria</taxon>
        <taxon>Pseudomonadati</taxon>
        <taxon>Thermodesulfobacteriota</taxon>
        <taxon>Desulfobacteria</taxon>
        <taxon>Desulfobacterales</taxon>
        <taxon>Desulfosarcinaceae</taxon>
        <taxon>Desulfatitalea</taxon>
    </lineage>
</organism>
<sequence>MTKANNRGDGPRIKICGLTDPAQAANCAALGADAIGLIFHPPSPRYVTLDQAAAIADAFPPTVPAVGVFVNVGWEQLAATVRYCRLGAVQLHGNEPQSLVARLQDSFDGVVIKALFAAKKPRLTDVDRYRASAYLVECGRGVQPGGNALTWEWGAAADLARRHPTLLAGGLDADNVARAIADALPDAVDVSSGVEAAPGRKDPAKVARFIAAVRQTGPLYAQGGRVVREVFGPWRAQV</sequence>
<evidence type="ECO:0000256" key="7">
    <source>
        <dbReference type="ARBA" id="ARBA00023141"/>
    </source>
</evidence>
<dbReference type="Gene3D" id="3.20.20.70">
    <property type="entry name" value="Aldolase class I"/>
    <property type="match status" value="1"/>
</dbReference>
<evidence type="ECO:0000256" key="1">
    <source>
        <dbReference type="ARBA" id="ARBA00001164"/>
    </source>
</evidence>
<accession>A0AA41R1Q7</accession>
<dbReference type="InterPro" id="IPR011060">
    <property type="entry name" value="RibuloseP-bd_barrel"/>
</dbReference>
<dbReference type="PANTHER" id="PTHR42894">
    <property type="entry name" value="N-(5'-PHOSPHORIBOSYL)ANTHRANILATE ISOMERASE"/>
    <property type="match status" value="1"/>
</dbReference>
<keyword evidence="6" id="KW-0822">Tryptophan biosynthesis</keyword>
<dbReference type="AlphaFoldDB" id="A0AA41R1Q7"/>
<keyword evidence="11" id="KW-1185">Reference proteome</keyword>
<dbReference type="InterPro" id="IPR001240">
    <property type="entry name" value="PRAI_dom"/>
</dbReference>
<dbReference type="Pfam" id="PF00697">
    <property type="entry name" value="PRAI"/>
    <property type="match status" value="1"/>
</dbReference>
<evidence type="ECO:0000256" key="8">
    <source>
        <dbReference type="ARBA" id="ARBA00023235"/>
    </source>
</evidence>
<dbReference type="RefSeq" id="WP_246903944.1">
    <property type="nucleotide sequence ID" value="NZ_JALJRB010000005.1"/>
</dbReference>
<evidence type="ECO:0000256" key="5">
    <source>
        <dbReference type="ARBA" id="ARBA00022605"/>
    </source>
</evidence>
<dbReference type="SUPFAM" id="SSF51366">
    <property type="entry name" value="Ribulose-phoshate binding barrel"/>
    <property type="match status" value="1"/>
</dbReference>
<dbReference type="InterPro" id="IPR013785">
    <property type="entry name" value="Aldolase_TIM"/>
</dbReference>
<evidence type="ECO:0000256" key="6">
    <source>
        <dbReference type="ARBA" id="ARBA00022822"/>
    </source>
</evidence>
<keyword evidence="7" id="KW-0057">Aromatic amino acid biosynthesis</keyword>
<evidence type="ECO:0000259" key="9">
    <source>
        <dbReference type="Pfam" id="PF00697"/>
    </source>
</evidence>
<gene>
    <name evidence="10" type="ORF">MRX98_06065</name>
</gene>
<evidence type="ECO:0000256" key="2">
    <source>
        <dbReference type="ARBA" id="ARBA00004664"/>
    </source>
</evidence>
<comment type="caution">
    <text evidence="10">The sequence shown here is derived from an EMBL/GenBank/DDBJ whole genome shotgun (WGS) entry which is preliminary data.</text>
</comment>
<dbReference type="InterPro" id="IPR044643">
    <property type="entry name" value="TrpF_fam"/>
</dbReference>
<dbReference type="Proteomes" id="UP001165427">
    <property type="component" value="Unassembled WGS sequence"/>
</dbReference>
<comment type="catalytic activity">
    <reaction evidence="1">
        <text>N-(5-phospho-beta-D-ribosyl)anthranilate = 1-(2-carboxyphenylamino)-1-deoxy-D-ribulose 5-phosphate</text>
        <dbReference type="Rhea" id="RHEA:21540"/>
        <dbReference type="ChEBI" id="CHEBI:18277"/>
        <dbReference type="ChEBI" id="CHEBI:58613"/>
        <dbReference type="EC" id="5.3.1.24"/>
    </reaction>
</comment>
<dbReference type="EC" id="5.3.1.24" evidence="3"/>
<dbReference type="GO" id="GO:0004640">
    <property type="term" value="F:phosphoribosylanthranilate isomerase activity"/>
    <property type="evidence" value="ECO:0007669"/>
    <property type="project" value="UniProtKB-EC"/>
</dbReference>
<keyword evidence="8 10" id="KW-0413">Isomerase</keyword>
<name>A0AA41R1Q7_9BACT</name>